<protein>
    <submittedName>
        <fullName evidence="1">Uncharacterized protein</fullName>
    </submittedName>
</protein>
<accession>A0A239CIX5</accession>
<dbReference type="AlphaFoldDB" id="A0A239CIX5"/>
<evidence type="ECO:0000313" key="1">
    <source>
        <dbReference type="EMBL" id="SNS20117.1"/>
    </source>
</evidence>
<gene>
    <name evidence="1" type="ORF">SAMN06295967_10574</name>
</gene>
<dbReference type="EMBL" id="FZOK01000005">
    <property type="protein sequence ID" value="SNS20117.1"/>
    <property type="molecule type" value="Genomic_DNA"/>
</dbReference>
<keyword evidence="2" id="KW-1185">Reference proteome</keyword>
<evidence type="ECO:0000313" key="2">
    <source>
        <dbReference type="Proteomes" id="UP000198480"/>
    </source>
</evidence>
<organism evidence="1 2">
    <name type="scientific">Belliella buryatensis</name>
    <dbReference type="NCBI Taxonomy" id="1500549"/>
    <lineage>
        <taxon>Bacteria</taxon>
        <taxon>Pseudomonadati</taxon>
        <taxon>Bacteroidota</taxon>
        <taxon>Cytophagia</taxon>
        <taxon>Cytophagales</taxon>
        <taxon>Cyclobacteriaceae</taxon>
        <taxon>Belliella</taxon>
    </lineage>
</organism>
<reference evidence="2" key="1">
    <citation type="submission" date="2017-06" db="EMBL/GenBank/DDBJ databases">
        <authorList>
            <person name="Varghese N."/>
            <person name="Submissions S."/>
        </authorList>
    </citation>
    <scope>NUCLEOTIDE SEQUENCE [LARGE SCALE GENOMIC DNA]</scope>
    <source>
        <strain evidence="2">5C</strain>
    </source>
</reference>
<sequence>MQFLLEKLYRYEYDLQVQIFAVPNIFMLKKK</sequence>
<proteinExistence type="predicted"/>
<dbReference type="Proteomes" id="UP000198480">
    <property type="component" value="Unassembled WGS sequence"/>
</dbReference>
<name>A0A239CIX5_9BACT</name>